<proteinExistence type="predicted"/>
<evidence type="ECO:0000313" key="1">
    <source>
        <dbReference type="EMBL" id="OAX41673.1"/>
    </source>
</evidence>
<dbReference type="InParanoid" id="A0A1B7N9Y3"/>
<protein>
    <submittedName>
        <fullName evidence="1">Uncharacterized protein</fullName>
    </submittedName>
</protein>
<accession>A0A1B7N9Y3</accession>
<dbReference type="EMBL" id="KV448174">
    <property type="protein sequence ID" value="OAX41673.1"/>
    <property type="molecule type" value="Genomic_DNA"/>
</dbReference>
<dbReference type="Proteomes" id="UP000092154">
    <property type="component" value="Unassembled WGS sequence"/>
</dbReference>
<keyword evidence="2" id="KW-1185">Reference proteome</keyword>
<evidence type="ECO:0000313" key="2">
    <source>
        <dbReference type="Proteomes" id="UP000092154"/>
    </source>
</evidence>
<reference evidence="1 2" key="1">
    <citation type="submission" date="2016-06" db="EMBL/GenBank/DDBJ databases">
        <title>Comparative genomics of the ectomycorrhizal sister species Rhizopogon vinicolor and Rhizopogon vesiculosus (Basidiomycota: Boletales) reveals a divergence of the mating type B locus.</title>
        <authorList>
            <consortium name="DOE Joint Genome Institute"/>
            <person name="Mujic A.B."/>
            <person name="Kuo A."/>
            <person name="Tritt A."/>
            <person name="Lipzen A."/>
            <person name="Chen C."/>
            <person name="Johnson J."/>
            <person name="Sharma A."/>
            <person name="Barry K."/>
            <person name="Grigoriev I.V."/>
            <person name="Spatafora J.W."/>
        </authorList>
    </citation>
    <scope>NUCLEOTIDE SEQUENCE [LARGE SCALE GENOMIC DNA]</scope>
    <source>
        <strain evidence="1 2">AM-OR11-026</strain>
    </source>
</reference>
<dbReference type="AlphaFoldDB" id="A0A1B7N9Y3"/>
<name>A0A1B7N9Y3_9AGAM</name>
<feature type="non-terminal residue" evidence="1">
    <location>
        <position position="75"/>
    </location>
</feature>
<organism evidence="1 2">
    <name type="scientific">Rhizopogon vinicolor AM-OR11-026</name>
    <dbReference type="NCBI Taxonomy" id="1314800"/>
    <lineage>
        <taxon>Eukaryota</taxon>
        <taxon>Fungi</taxon>
        <taxon>Dikarya</taxon>
        <taxon>Basidiomycota</taxon>
        <taxon>Agaricomycotina</taxon>
        <taxon>Agaricomycetes</taxon>
        <taxon>Agaricomycetidae</taxon>
        <taxon>Boletales</taxon>
        <taxon>Suillineae</taxon>
        <taxon>Rhizopogonaceae</taxon>
        <taxon>Rhizopogon</taxon>
    </lineage>
</organism>
<gene>
    <name evidence="1" type="ORF">K503DRAFT_767471</name>
</gene>
<sequence length="75" mass="8416">MSGSDDGTKCKRDYDTRLLVGEPWKGDGKTIAPQSLSPSCLDVSHKNAGHWSMIIHSRFLSARFLVRNRHCKTVD</sequence>